<dbReference type="Pfam" id="PF19785">
    <property type="entry name" value="UPF0738"/>
    <property type="match status" value="1"/>
</dbReference>
<proteinExistence type="inferred from homology"/>
<evidence type="ECO:0000256" key="1">
    <source>
        <dbReference type="HAMAP-Rule" id="MF_01861"/>
    </source>
</evidence>
<evidence type="ECO:0000313" key="2">
    <source>
        <dbReference type="EMBL" id="WWA30466.1"/>
    </source>
</evidence>
<name>A0ABZ2CVE8_9BACI</name>
<dbReference type="InterPro" id="IPR020908">
    <property type="entry name" value="UPF0738"/>
</dbReference>
<accession>A0ABZ2CVE8</accession>
<dbReference type="RefSeq" id="WP_011247364.1">
    <property type="nucleotide sequence ID" value="NZ_CP144921.1"/>
</dbReference>
<dbReference type="HAMAP" id="MF_01861">
    <property type="entry name" value="UPF0738"/>
    <property type="match status" value="1"/>
</dbReference>
<organism evidence="2 3">
    <name type="scientific">Shouchella rhizosphaerae</name>
    <dbReference type="NCBI Taxonomy" id="866786"/>
    <lineage>
        <taxon>Bacteria</taxon>
        <taxon>Bacillati</taxon>
        <taxon>Bacillota</taxon>
        <taxon>Bacilli</taxon>
        <taxon>Bacillales</taxon>
        <taxon>Bacillaceae</taxon>
        <taxon>Shouchella</taxon>
    </lineage>
</organism>
<comment type="similarity">
    <text evidence="1">Belongs to the UPF0738 family.</text>
</comment>
<dbReference type="Proteomes" id="UP001341136">
    <property type="component" value="Chromosome"/>
</dbReference>
<dbReference type="EMBL" id="CP144921">
    <property type="protein sequence ID" value="WWA30466.1"/>
    <property type="molecule type" value="Genomic_DNA"/>
</dbReference>
<gene>
    <name evidence="2" type="ORF">V5G21_01385</name>
</gene>
<evidence type="ECO:0000313" key="3">
    <source>
        <dbReference type="Proteomes" id="UP001341136"/>
    </source>
</evidence>
<sequence>MKQYKVSAIEVDEEASTVELEEEIDAQLAARLKPGKRVLVDSDQYAFIYILEDEEAFYAIRFEKNVWPALNEAHKLKTSYYVKLNEHTRLALVDMEEELVFLLENIRGNGNYGEAFEQAVNDAF</sequence>
<reference evidence="2 3" key="1">
    <citation type="submission" date="2024-01" db="EMBL/GenBank/DDBJ databases">
        <title>Culturomics analysis of mouse respiratory tract.</title>
        <authorList>
            <person name="Phillips A.M."/>
            <person name="Collette N.M."/>
            <person name="Mageeney C.M."/>
            <person name="Sinha A."/>
            <person name="Hern K.E."/>
            <person name="Arkin A.P."/>
            <person name="Williams K.P."/>
            <person name="Branda S."/>
        </authorList>
    </citation>
    <scope>NUCLEOTIDE SEQUENCE [LARGE SCALE GENOMIC DNA]</scope>
    <source>
        <strain evidence="2 3">CP20</strain>
    </source>
</reference>
<protein>
    <recommendedName>
        <fullName evidence="1">UPF0738 protein V5G21_01385</fullName>
    </recommendedName>
</protein>
<keyword evidence="3" id="KW-1185">Reference proteome</keyword>